<dbReference type="Proteomes" id="UP000308197">
    <property type="component" value="Unassembled WGS sequence"/>
</dbReference>
<dbReference type="InterPro" id="IPR012340">
    <property type="entry name" value="NA-bd_OB-fold"/>
</dbReference>
<organism evidence="3 4">
    <name type="scientific">Polyporus arcularius HHB13444</name>
    <dbReference type="NCBI Taxonomy" id="1314778"/>
    <lineage>
        <taxon>Eukaryota</taxon>
        <taxon>Fungi</taxon>
        <taxon>Dikarya</taxon>
        <taxon>Basidiomycota</taxon>
        <taxon>Agaricomycotina</taxon>
        <taxon>Agaricomycetes</taxon>
        <taxon>Polyporales</taxon>
        <taxon>Polyporaceae</taxon>
        <taxon>Polyporus</taxon>
    </lineage>
</organism>
<proteinExistence type="predicted"/>
<dbReference type="SUPFAM" id="SSF50249">
    <property type="entry name" value="Nucleic acid-binding proteins"/>
    <property type="match status" value="1"/>
</dbReference>
<evidence type="ECO:0000256" key="1">
    <source>
        <dbReference type="SAM" id="MobiDB-lite"/>
    </source>
</evidence>
<dbReference type="STRING" id="1314778.A0A5C3P3N1"/>
<dbReference type="GO" id="GO:0000175">
    <property type="term" value="F:3'-5'-RNA exonuclease activity"/>
    <property type="evidence" value="ECO:0007669"/>
    <property type="project" value="TreeGrafter"/>
</dbReference>
<dbReference type="InterPro" id="IPR001900">
    <property type="entry name" value="RNase_II/R"/>
</dbReference>
<dbReference type="PANTHER" id="PTHR23355:SF65">
    <property type="entry name" value="EXORIBONUCLEASE CYT-4, PUTATIVE (AFU_ORTHOLOGUE AFUA_7G01550)-RELATED"/>
    <property type="match status" value="1"/>
</dbReference>
<sequence>MKRAVLQCSDVSSGFRNTLRRCASTSSHGASRFKSRNQTPHDRKGSEREVPIASELKALLSPEACGWLEGKPYKADKKGKRPLTAVFDGLTPSPPSIEKMSFDAMDPMSEVTSDFVGADDDALAEESVHIPAGDLVEIRRSAVPMRGVVLYSILYKRKWTIQTLTSHGEIWQHDEHDVTFRIPGFVHKTLAEKCGMFEDARSETEMAARVDILKRLRTFEKRFEYDCHLIPELARSMSFYERVAHPDGKSWSQVTTRQAAEMLLGKKATLTTDDLFAVQSYLIDQGDLFVSEARRFLQTQLFWVRPRQEVEDVRSVHRLILHKSPALDAFISKARNVVQDSRQRAVDSFNEPPSRQPLDGLHWTAEDKAIMRFLVASMQNRRIIQTDPYAIPLAHILKKLGLYTSQEIDAYDVRTTHALLVELGVVAPWEELNTREGIRRTYPLAIDPAPSKSTPIIPSPLGPDDFYSHDIVESIRHDFGDLPVYVVDDWNAEELDDGFSVERIPSDPEHTWLHVHIADPTTLLPPTHKLARHAMEMTTAYYFPDRSVPMLPRDARFHRFSLGNTPGQAETVLTFSLKTNASGEIVDYKVRPSVVRNVRIIRYDEVDSLLGEPPQSAMYPFGKPPSTTTHPHRTYDAATTEDFREMKKIARSLIQYRLNNGALVFAFSSPEMTVDPRPIPSELLSTDEPHAFRGFPSVMYAVRQTFTGGSRAMIAECMMGAGRVASLFFRDRGIPALRRTVGAVRVERKGGLEALMATRTEHGTINAFEAMRNRISAPPGGYSTTPGGHSLLGVREGEGYMKVTSPLRRFGDMLAHWQIKHALLAEGNPVLFDEAWLAQVAEDMGSRELEAKRTEGRQQQFWAHSYILRWLRDPVHKERAHDPLRSLKARVTEGPVPTSRYLESMYKVHIPELGLQGRIMQFPRNRTVELGEEVEVEIDRIQLGTHPLLDLKIRS</sequence>
<keyword evidence="4" id="KW-1185">Reference proteome</keyword>
<dbReference type="GO" id="GO:0000932">
    <property type="term" value="C:P-body"/>
    <property type="evidence" value="ECO:0007669"/>
    <property type="project" value="TreeGrafter"/>
</dbReference>
<dbReference type="AlphaFoldDB" id="A0A5C3P3N1"/>
<gene>
    <name evidence="3" type="ORF">K466DRAFT_665280</name>
</gene>
<dbReference type="FunCoup" id="A0A5C3P3N1">
    <property type="interactions" value="1"/>
</dbReference>
<dbReference type="GO" id="GO:0003723">
    <property type="term" value="F:RNA binding"/>
    <property type="evidence" value="ECO:0007669"/>
    <property type="project" value="InterPro"/>
</dbReference>
<dbReference type="Pfam" id="PF00773">
    <property type="entry name" value="RNB"/>
    <property type="match status" value="1"/>
</dbReference>
<protein>
    <submittedName>
        <fullName evidence="3">RNB-domain-containing protein</fullName>
    </submittedName>
</protein>
<feature type="domain" description="RNB" evidence="2">
    <location>
        <begin position="476"/>
        <end position="825"/>
    </location>
</feature>
<dbReference type="InParanoid" id="A0A5C3P3N1"/>
<feature type="region of interest" description="Disordered" evidence="1">
    <location>
        <begin position="26"/>
        <end position="49"/>
    </location>
</feature>
<evidence type="ECO:0000313" key="4">
    <source>
        <dbReference type="Proteomes" id="UP000308197"/>
    </source>
</evidence>
<dbReference type="EMBL" id="ML211329">
    <property type="protein sequence ID" value="TFK84264.1"/>
    <property type="molecule type" value="Genomic_DNA"/>
</dbReference>
<dbReference type="PANTHER" id="PTHR23355">
    <property type="entry name" value="RIBONUCLEASE"/>
    <property type="match status" value="1"/>
</dbReference>
<accession>A0A5C3P3N1</accession>
<evidence type="ECO:0000259" key="2">
    <source>
        <dbReference type="SMART" id="SM00955"/>
    </source>
</evidence>
<feature type="compositionally biased region" description="Basic and acidic residues" evidence="1">
    <location>
        <begin position="39"/>
        <end position="49"/>
    </location>
</feature>
<evidence type="ECO:0000313" key="3">
    <source>
        <dbReference type="EMBL" id="TFK84264.1"/>
    </source>
</evidence>
<dbReference type="GO" id="GO:0006402">
    <property type="term" value="P:mRNA catabolic process"/>
    <property type="evidence" value="ECO:0007669"/>
    <property type="project" value="TreeGrafter"/>
</dbReference>
<dbReference type="SMART" id="SM00955">
    <property type="entry name" value="RNB"/>
    <property type="match status" value="1"/>
</dbReference>
<reference evidence="3 4" key="1">
    <citation type="journal article" date="2019" name="Nat. Ecol. Evol.">
        <title>Megaphylogeny resolves global patterns of mushroom evolution.</title>
        <authorList>
            <person name="Varga T."/>
            <person name="Krizsan K."/>
            <person name="Foldi C."/>
            <person name="Dima B."/>
            <person name="Sanchez-Garcia M."/>
            <person name="Sanchez-Ramirez S."/>
            <person name="Szollosi G.J."/>
            <person name="Szarkandi J.G."/>
            <person name="Papp V."/>
            <person name="Albert L."/>
            <person name="Andreopoulos W."/>
            <person name="Angelini C."/>
            <person name="Antonin V."/>
            <person name="Barry K.W."/>
            <person name="Bougher N.L."/>
            <person name="Buchanan P."/>
            <person name="Buyck B."/>
            <person name="Bense V."/>
            <person name="Catcheside P."/>
            <person name="Chovatia M."/>
            <person name="Cooper J."/>
            <person name="Damon W."/>
            <person name="Desjardin D."/>
            <person name="Finy P."/>
            <person name="Geml J."/>
            <person name="Haridas S."/>
            <person name="Hughes K."/>
            <person name="Justo A."/>
            <person name="Karasinski D."/>
            <person name="Kautmanova I."/>
            <person name="Kiss B."/>
            <person name="Kocsube S."/>
            <person name="Kotiranta H."/>
            <person name="LaButti K.M."/>
            <person name="Lechner B.E."/>
            <person name="Liimatainen K."/>
            <person name="Lipzen A."/>
            <person name="Lukacs Z."/>
            <person name="Mihaltcheva S."/>
            <person name="Morgado L.N."/>
            <person name="Niskanen T."/>
            <person name="Noordeloos M.E."/>
            <person name="Ohm R.A."/>
            <person name="Ortiz-Santana B."/>
            <person name="Ovrebo C."/>
            <person name="Racz N."/>
            <person name="Riley R."/>
            <person name="Savchenko A."/>
            <person name="Shiryaev A."/>
            <person name="Soop K."/>
            <person name="Spirin V."/>
            <person name="Szebenyi C."/>
            <person name="Tomsovsky M."/>
            <person name="Tulloss R.E."/>
            <person name="Uehling J."/>
            <person name="Grigoriev I.V."/>
            <person name="Vagvolgyi C."/>
            <person name="Papp T."/>
            <person name="Martin F.M."/>
            <person name="Miettinen O."/>
            <person name="Hibbett D.S."/>
            <person name="Nagy L.G."/>
        </authorList>
    </citation>
    <scope>NUCLEOTIDE SEQUENCE [LARGE SCALE GENOMIC DNA]</scope>
    <source>
        <strain evidence="3 4">HHB13444</strain>
    </source>
</reference>
<dbReference type="InterPro" id="IPR050180">
    <property type="entry name" value="RNR_Ribonuclease"/>
</dbReference>
<name>A0A5C3P3N1_9APHY</name>